<gene>
    <name evidence="1" type="ORF">CVT25_003228</name>
</gene>
<dbReference type="EMBL" id="NHYD01003369">
    <property type="protein sequence ID" value="PPQ79643.1"/>
    <property type="molecule type" value="Genomic_DNA"/>
</dbReference>
<protein>
    <submittedName>
        <fullName evidence="1">Uncharacterized protein</fullName>
    </submittedName>
</protein>
<name>A0A409WM42_PSICY</name>
<organism evidence="1 2">
    <name type="scientific">Psilocybe cyanescens</name>
    <dbReference type="NCBI Taxonomy" id="93625"/>
    <lineage>
        <taxon>Eukaryota</taxon>
        <taxon>Fungi</taxon>
        <taxon>Dikarya</taxon>
        <taxon>Basidiomycota</taxon>
        <taxon>Agaricomycotina</taxon>
        <taxon>Agaricomycetes</taxon>
        <taxon>Agaricomycetidae</taxon>
        <taxon>Agaricales</taxon>
        <taxon>Agaricineae</taxon>
        <taxon>Strophariaceae</taxon>
        <taxon>Psilocybe</taxon>
    </lineage>
</organism>
<dbReference type="Proteomes" id="UP000283269">
    <property type="component" value="Unassembled WGS sequence"/>
</dbReference>
<evidence type="ECO:0000313" key="2">
    <source>
        <dbReference type="Proteomes" id="UP000283269"/>
    </source>
</evidence>
<evidence type="ECO:0000313" key="1">
    <source>
        <dbReference type="EMBL" id="PPQ79643.1"/>
    </source>
</evidence>
<proteinExistence type="predicted"/>
<dbReference type="AlphaFoldDB" id="A0A409WM42"/>
<sequence length="93" mass="10590">MSYSLTSDERKMDDWTHLIHTSTMLRRQLVGYMLRIGSSIAHDPLISMRLRLGTFSQVETRLDGQKDGGLDDDYEYSPVGIIGPFHKESRCVG</sequence>
<comment type="caution">
    <text evidence="1">The sequence shown here is derived from an EMBL/GenBank/DDBJ whole genome shotgun (WGS) entry which is preliminary data.</text>
</comment>
<accession>A0A409WM42</accession>
<reference evidence="1 2" key="1">
    <citation type="journal article" date="2018" name="Evol. Lett.">
        <title>Horizontal gene cluster transfer increased hallucinogenic mushroom diversity.</title>
        <authorList>
            <person name="Reynolds H.T."/>
            <person name="Vijayakumar V."/>
            <person name="Gluck-Thaler E."/>
            <person name="Korotkin H.B."/>
            <person name="Matheny P.B."/>
            <person name="Slot J.C."/>
        </authorList>
    </citation>
    <scope>NUCLEOTIDE SEQUENCE [LARGE SCALE GENOMIC DNA]</scope>
    <source>
        <strain evidence="1 2">2631</strain>
    </source>
</reference>
<dbReference type="InParanoid" id="A0A409WM42"/>
<keyword evidence="2" id="KW-1185">Reference proteome</keyword>